<protein>
    <submittedName>
        <fullName evidence="1">Uncharacterized protein</fullName>
    </submittedName>
</protein>
<dbReference type="AlphaFoldDB" id="C4J765"/>
<name>C4J765_MAIZE</name>
<proteinExistence type="evidence at transcript level"/>
<reference evidence="1" key="2">
    <citation type="submission" date="2012-06" db="EMBL/GenBank/DDBJ databases">
        <authorList>
            <person name="Yu Y."/>
            <person name="Currie J."/>
            <person name="Lomeli R."/>
            <person name="Angelova A."/>
            <person name="Collura K."/>
            <person name="Wissotski M."/>
            <person name="Campos D."/>
            <person name="Kudrna D."/>
            <person name="Golser W."/>
            <person name="Ashely E."/>
            <person name="Descour A."/>
            <person name="Fernandes J."/>
            <person name="Soderlund C."/>
            <person name="Walbot V."/>
        </authorList>
    </citation>
    <scope>NUCLEOTIDE SEQUENCE</scope>
    <source>
        <strain evidence="1">B73</strain>
    </source>
</reference>
<reference evidence="1" key="1">
    <citation type="journal article" date="2009" name="PLoS Genet.">
        <title>Sequencing, mapping, and analysis of 27,455 maize full-length cDNAs.</title>
        <authorList>
            <person name="Soderlund C."/>
            <person name="Descour A."/>
            <person name="Kudrna D."/>
            <person name="Bomhoff M."/>
            <person name="Boyd L."/>
            <person name="Currie J."/>
            <person name="Angelova A."/>
            <person name="Collura K."/>
            <person name="Wissotski M."/>
            <person name="Ashley E."/>
            <person name="Morrow D."/>
            <person name="Fernandes J."/>
            <person name="Walbot V."/>
            <person name="Yu Y."/>
        </authorList>
    </citation>
    <scope>NUCLEOTIDE SEQUENCE</scope>
    <source>
        <strain evidence="1">B73</strain>
    </source>
</reference>
<evidence type="ECO:0000313" key="1">
    <source>
        <dbReference type="EMBL" id="ACR37015.1"/>
    </source>
</evidence>
<organism evidence="1">
    <name type="scientific">Zea mays</name>
    <name type="common">Maize</name>
    <dbReference type="NCBI Taxonomy" id="4577"/>
    <lineage>
        <taxon>Eukaryota</taxon>
        <taxon>Viridiplantae</taxon>
        <taxon>Streptophyta</taxon>
        <taxon>Embryophyta</taxon>
        <taxon>Tracheophyta</taxon>
        <taxon>Spermatophyta</taxon>
        <taxon>Magnoliopsida</taxon>
        <taxon>Liliopsida</taxon>
        <taxon>Poales</taxon>
        <taxon>Poaceae</taxon>
        <taxon>PACMAD clade</taxon>
        <taxon>Panicoideae</taxon>
        <taxon>Andropogonodae</taxon>
        <taxon>Andropogoneae</taxon>
        <taxon>Tripsacinae</taxon>
        <taxon>Zea</taxon>
    </lineage>
</organism>
<sequence>MFRATVIAGYPTSQNKHSMKLITIIRTSPQ</sequence>
<dbReference type="EMBL" id="BT086662">
    <property type="protein sequence ID" value="ACR37015.1"/>
    <property type="molecule type" value="mRNA"/>
</dbReference>
<accession>C4J765</accession>